<evidence type="ECO:0000256" key="9">
    <source>
        <dbReference type="ARBA" id="ARBA00023136"/>
    </source>
</evidence>
<feature type="signal peptide" evidence="13">
    <location>
        <begin position="1"/>
        <end position="28"/>
    </location>
</feature>
<organism evidence="16 17">
    <name type="scientific">Thalassotalea litorea</name>
    <dbReference type="NCBI Taxonomy" id="2020715"/>
    <lineage>
        <taxon>Bacteria</taxon>
        <taxon>Pseudomonadati</taxon>
        <taxon>Pseudomonadota</taxon>
        <taxon>Gammaproteobacteria</taxon>
        <taxon>Alteromonadales</taxon>
        <taxon>Colwelliaceae</taxon>
        <taxon>Thalassotalea</taxon>
    </lineage>
</organism>
<dbReference type="Pfam" id="PF07715">
    <property type="entry name" value="Plug"/>
    <property type="match status" value="1"/>
</dbReference>
<comment type="subcellular location">
    <subcellularLocation>
        <location evidence="1 11">Cell outer membrane</location>
        <topology evidence="1 11">Multi-pass membrane protein</topology>
    </subcellularLocation>
</comment>
<evidence type="ECO:0000256" key="6">
    <source>
        <dbReference type="ARBA" id="ARBA00023004"/>
    </source>
</evidence>
<dbReference type="InterPro" id="IPR012910">
    <property type="entry name" value="Plug_dom"/>
</dbReference>
<evidence type="ECO:0000256" key="12">
    <source>
        <dbReference type="RuleBase" id="RU003357"/>
    </source>
</evidence>
<feature type="domain" description="TonB-dependent receptor-like beta-barrel" evidence="14">
    <location>
        <begin position="325"/>
        <end position="761"/>
    </location>
</feature>
<evidence type="ECO:0000256" key="7">
    <source>
        <dbReference type="ARBA" id="ARBA00023065"/>
    </source>
</evidence>
<feature type="domain" description="TonB-dependent receptor plug" evidence="15">
    <location>
        <begin position="50"/>
        <end position="152"/>
    </location>
</feature>
<keyword evidence="7" id="KW-0406">Ion transport</keyword>
<accession>A0A5R9IU86</accession>
<reference evidence="16 17" key="1">
    <citation type="submission" date="2019-05" db="EMBL/GenBank/DDBJ databases">
        <title>Genome sequences of Thalassotalea litorea 1K03283.</title>
        <authorList>
            <person name="Zhang D."/>
        </authorList>
    </citation>
    <scope>NUCLEOTIDE SEQUENCE [LARGE SCALE GENOMIC DNA]</scope>
    <source>
        <strain evidence="16 17">MCCC 1K03283</strain>
    </source>
</reference>
<dbReference type="OrthoDB" id="7051185at2"/>
<keyword evidence="2 11" id="KW-0813">Transport</keyword>
<dbReference type="InterPro" id="IPR000531">
    <property type="entry name" value="Beta-barrel_TonB"/>
</dbReference>
<evidence type="ECO:0000313" key="16">
    <source>
        <dbReference type="EMBL" id="TLU66911.1"/>
    </source>
</evidence>
<evidence type="ECO:0000256" key="1">
    <source>
        <dbReference type="ARBA" id="ARBA00004571"/>
    </source>
</evidence>
<dbReference type="AlphaFoldDB" id="A0A5R9IU86"/>
<keyword evidence="8 12" id="KW-0798">TonB box</keyword>
<comment type="similarity">
    <text evidence="11 12">Belongs to the TonB-dependent receptor family.</text>
</comment>
<keyword evidence="9 11" id="KW-0472">Membrane</keyword>
<keyword evidence="16" id="KW-0675">Receptor</keyword>
<dbReference type="GO" id="GO:0006826">
    <property type="term" value="P:iron ion transport"/>
    <property type="evidence" value="ECO:0007669"/>
    <property type="project" value="UniProtKB-KW"/>
</dbReference>
<dbReference type="Proteomes" id="UP000307790">
    <property type="component" value="Unassembled WGS sequence"/>
</dbReference>
<dbReference type="Gene3D" id="2.40.170.20">
    <property type="entry name" value="TonB-dependent receptor, beta-barrel domain"/>
    <property type="match status" value="2"/>
</dbReference>
<dbReference type="RefSeq" id="WP_138318977.1">
    <property type="nucleotide sequence ID" value="NZ_VCBC01000004.1"/>
</dbReference>
<evidence type="ECO:0000256" key="10">
    <source>
        <dbReference type="ARBA" id="ARBA00023237"/>
    </source>
</evidence>
<dbReference type="GO" id="GO:0009279">
    <property type="term" value="C:cell outer membrane"/>
    <property type="evidence" value="ECO:0007669"/>
    <property type="project" value="UniProtKB-SubCell"/>
</dbReference>
<dbReference type="SUPFAM" id="SSF56935">
    <property type="entry name" value="Porins"/>
    <property type="match status" value="1"/>
</dbReference>
<dbReference type="InterPro" id="IPR039426">
    <property type="entry name" value="TonB-dep_rcpt-like"/>
</dbReference>
<gene>
    <name evidence="16" type="ORF">FE810_05235</name>
</gene>
<evidence type="ECO:0000256" key="5">
    <source>
        <dbReference type="ARBA" id="ARBA00022692"/>
    </source>
</evidence>
<evidence type="ECO:0000256" key="8">
    <source>
        <dbReference type="ARBA" id="ARBA00023077"/>
    </source>
</evidence>
<keyword evidence="17" id="KW-1185">Reference proteome</keyword>
<evidence type="ECO:0000259" key="15">
    <source>
        <dbReference type="Pfam" id="PF07715"/>
    </source>
</evidence>
<comment type="caution">
    <text evidence="16">The sequence shown here is derived from an EMBL/GenBank/DDBJ whole genome shotgun (WGS) entry which is preliminary data.</text>
</comment>
<keyword evidence="5 11" id="KW-0812">Transmembrane</keyword>
<dbReference type="PANTHER" id="PTHR32552">
    <property type="entry name" value="FERRICHROME IRON RECEPTOR-RELATED"/>
    <property type="match status" value="1"/>
</dbReference>
<evidence type="ECO:0000256" key="11">
    <source>
        <dbReference type="PROSITE-ProRule" id="PRU01360"/>
    </source>
</evidence>
<keyword evidence="6" id="KW-0408">Iron</keyword>
<keyword evidence="4" id="KW-0410">Iron transport</keyword>
<keyword evidence="13" id="KW-0732">Signal</keyword>
<evidence type="ECO:0000256" key="3">
    <source>
        <dbReference type="ARBA" id="ARBA00022452"/>
    </source>
</evidence>
<dbReference type="EMBL" id="VCBC01000004">
    <property type="protein sequence ID" value="TLU66911.1"/>
    <property type="molecule type" value="Genomic_DNA"/>
</dbReference>
<dbReference type="PROSITE" id="PS52016">
    <property type="entry name" value="TONB_DEPENDENT_REC_3"/>
    <property type="match status" value="1"/>
</dbReference>
<evidence type="ECO:0000256" key="2">
    <source>
        <dbReference type="ARBA" id="ARBA00022448"/>
    </source>
</evidence>
<dbReference type="PANTHER" id="PTHR32552:SF81">
    <property type="entry name" value="TONB-DEPENDENT OUTER MEMBRANE RECEPTOR"/>
    <property type="match status" value="1"/>
</dbReference>
<evidence type="ECO:0000259" key="14">
    <source>
        <dbReference type="Pfam" id="PF00593"/>
    </source>
</evidence>
<protein>
    <submittedName>
        <fullName evidence="16">TonB-dependent receptor</fullName>
    </submittedName>
</protein>
<sequence>MNRKPKSLLKSAVALSVANALVVSAAYAQEKDQQDIEKIEVTATKRVTSIQEVPLAVTAIGGDALVDMQITDILSIEKAIPGVTVASFGNNPQVILRGAGSAGTTDIAVPIYHNNMYLPTSGQALAGYMDVERIEALRGPQGTLFGRNTFGGLINVITKKPDTEEFDFGVAATLGDYGLQKYEGFVNVPLGDNIAFRLTAADEQRDGYVENINNPDGDLKDSDYTYVRGQLLFTPTEDLSINLTMSHWKDTGNGSLNWAYKAAGIPLDKNDPTKINAIDGYLDPRMGVYEGCAGEPDRAGGRSQAGNVCTGDASASIVNDPRKIDYDYTPIRELEETAVYLNVDWEVASHSLVLNAAAFDYEAINLMDAEFSSMASWVDGTYGTTKSKQVDFTISSLFDGPLQYTFGVYHFDSQDPDNKSAYLFGSLTESWYAYAGATPETPSWAYWNNEGRGGTKSTALYGQATYALTDKLNVTAGIRHTKDDRESQGSNSLGWGNWEDHLGPDLPTYNYDGKEVERGEDSNTDYRLGVDYDVASDVMVYASYATAYIAGSTDLATQKLLDPQTNKSFEIGFKSTLFDGDLRLNGAAYNAKYEGLTTTAFIEQGDTGVAVATQVPGGSINSRGIELEGFWDVTEDLVVDFGVSLDMSEYDEFIVGAGNLVWNGEAPIGAETINGAHVFVMDGENTPYTPDMTVGVGISYFFDLGDMGTVKPYVHTYYNSGYMTNRAPVFFGEQDAYAKVDLSVKWQSVDGDFTVQAYVNNATDELIQTYTEILSRARVAYDYAAPRNMGIRFGYNF</sequence>
<name>A0A5R9IU86_9GAMM</name>
<dbReference type="Pfam" id="PF00593">
    <property type="entry name" value="TonB_dep_Rec_b-barrel"/>
    <property type="match status" value="1"/>
</dbReference>
<evidence type="ECO:0000313" key="17">
    <source>
        <dbReference type="Proteomes" id="UP000307790"/>
    </source>
</evidence>
<feature type="chain" id="PRO_5024369878" evidence="13">
    <location>
        <begin position="29"/>
        <end position="797"/>
    </location>
</feature>
<keyword evidence="10 11" id="KW-0998">Cell outer membrane</keyword>
<dbReference type="InterPro" id="IPR036942">
    <property type="entry name" value="Beta-barrel_TonB_sf"/>
</dbReference>
<evidence type="ECO:0000256" key="13">
    <source>
        <dbReference type="SAM" id="SignalP"/>
    </source>
</evidence>
<keyword evidence="3 11" id="KW-1134">Transmembrane beta strand</keyword>
<evidence type="ECO:0000256" key="4">
    <source>
        <dbReference type="ARBA" id="ARBA00022496"/>
    </source>
</evidence>
<proteinExistence type="inferred from homology"/>